<proteinExistence type="predicted"/>
<keyword evidence="2" id="KW-1133">Transmembrane helix</keyword>
<sequence length="330" mass="38590">MENKTIKSYQKEILAKYKREKGGELRGYLAAPTRSQIRDACVYLFHRRNEKNDEYILNRFFQFKNDDNKLIEIENFGDGRFRSIENFLKEEVENTSVRNLNLISWLIDFKPRPYEEYSKFENSNSEEKPADKPESEISDKFDDDDNNDGLKINQEEEIEEFKRKKRKEETKKIVMIIGIVIGAILTTIGILKNQSVTNEVDDLPPNNEVINNTSNQLVNPSSCMTWADSIYVEVSCDNGPFSRYGTKVDTLDQMKLKKMKKVTVDAAYKFFSESNEPLIWYYKKSSREIEYFTAPGLHPTNGETLRKITPYIIETYVPIHSKKKNSFINQ</sequence>
<dbReference type="Proteomes" id="UP001597526">
    <property type="component" value="Unassembled WGS sequence"/>
</dbReference>
<accession>A0ABW5MRY9</accession>
<name>A0ABW5MRY9_9FLAO</name>
<feature type="transmembrane region" description="Helical" evidence="2">
    <location>
        <begin position="173"/>
        <end position="191"/>
    </location>
</feature>
<evidence type="ECO:0000256" key="2">
    <source>
        <dbReference type="SAM" id="Phobius"/>
    </source>
</evidence>
<reference evidence="4" key="1">
    <citation type="journal article" date="2019" name="Int. J. Syst. Evol. Microbiol.">
        <title>The Global Catalogue of Microorganisms (GCM) 10K type strain sequencing project: providing services to taxonomists for standard genome sequencing and annotation.</title>
        <authorList>
            <consortium name="The Broad Institute Genomics Platform"/>
            <consortium name="The Broad Institute Genome Sequencing Center for Infectious Disease"/>
            <person name="Wu L."/>
            <person name="Ma J."/>
        </authorList>
    </citation>
    <scope>NUCLEOTIDE SEQUENCE [LARGE SCALE GENOMIC DNA]</scope>
    <source>
        <strain evidence="4">KCTC 52368</strain>
    </source>
</reference>
<keyword evidence="4" id="KW-1185">Reference proteome</keyword>
<dbReference type="EMBL" id="JBHULB010000007">
    <property type="protein sequence ID" value="MFD2586145.1"/>
    <property type="molecule type" value="Genomic_DNA"/>
</dbReference>
<dbReference type="RefSeq" id="WP_377765853.1">
    <property type="nucleotide sequence ID" value="NZ_JBHULB010000007.1"/>
</dbReference>
<protein>
    <recommendedName>
        <fullName evidence="5">YARHG domain-containing protein</fullName>
    </recommendedName>
</protein>
<comment type="caution">
    <text evidence="3">The sequence shown here is derived from an EMBL/GenBank/DDBJ whole genome shotgun (WGS) entry which is preliminary data.</text>
</comment>
<feature type="compositionally biased region" description="Basic and acidic residues" evidence="1">
    <location>
        <begin position="118"/>
        <end position="140"/>
    </location>
</feature>
<evidence type="ECO:0000313" key="4">
    <source>
        <dbReference type="Proteomes" id="UP001597526"/>
    </source>
</evidence>
<keyword evidence="2" id="KW-0472">Membrane</keyword>
<gene>
    <name evidence="3" type="ORF">ACFSQJ_04345</name>
</gene>
<evidence type="ECO:0008006" key="5">
    <source>
        <dbReference type="Google" id="ProtNLM"/>
    </source>
</evidence>
<keyword evidence="2" id="KW-0812">Transmembrane</keyword>
<evidence type="ECO:0000313" key="3">
    <source>
        <dbReference type="EMBL" id="MFD2586145.1"/>
    </source>
</evidence>
<organism evidence="3 4">
    <name type="scientific">Croceitalea marina</name>
    <dbReference type="NCBI Taxonomy" id="1775166"/>
    <lineage>
        <taxon>Bacteria</taxon>
        <taxon>Pseudomonadati</taxon>
        <taxon>Bacteroidota</taxon>
        <taxon>Flavobacteriia</taxon>
        <taxon>Flavobacteriales</taxon>
        <taxon>Flavobacteriaceae</taxon>
        <taxon>Croceitalea</taxon>
    </lineage>
</organism>
<feature type="region of interest" description="Disordered" evidence="1">
    <location>
        <begin position="118"/>
        <end position="149"/>
    </location>
</feature>
<evidence type="ECO:0000256" key="1">
    <source>
        <dbReference type="SAM" id="MobiDB-lite"/>
    </source>
</evidence>